<gene>
    <name evidence="3" type="primary">101887722</name>
    <name evidence="5" type="synonym">LOC101887722</name>
</gene>
<feature type="domain" description="MADF" evidence="2">
    <location>
        <begin position="10"/>
        <end position="99"/>
    </location>
</feature>
<accession>A0A1I8M0T7</accession>
<dbReference type="VEuPathDB" id="VectorBase:MDOMA2_003678"/>
<feature type="compositionally biased region" description="Polar residues" evidence="1">
    <location>
        <begin position="263"/>
        <end position="274"/>
    </location>
</feature>
<evidence type="ECO:0000313" key="3">
    <source>
        <dbReference type="EnsemblMetazoa" id="MDOA000104-PA"/>
    </source>
</evidence>
<dbReference type="PANTHER" id="PTHR21505:SF12">
    <property type="entry name" value="MADF DOMAIN-CONTAINING PROTEIN-RELATED"/>
    <property type="match status" value="1"/>
</dbReference>
<dbReference type="VEuPathDB" id="VectorBase:MDOA000104"/>
<feature type="compositionally biased region" description="Acidic residues" evidence="1">
    <location>
        <begin position="111"/>
        <end position="125"/>
    </location>
</feature>
<evidence type="ECO:0000313" key="4">
    <source>
        <dbReference type="Proteomes" id="UP001652621"/>
    </source>
</evidence>
<name>A0A1I8M0T7_MUSDO</name>
<dbReference type="InterPro" id="IPR006578">
    <property type="entry name" value="MADF-dom"/>
</dbReference>
<feature type="region of interest" description="Disordered" evidence="1">
    <location>
        <begin position="263"/>
        <end position="283"/>
    </location>
</feature>
<dbReference type="OrthoDB" id="8881252at2759"/>
<evidence type="ECO:0000256" key="1">
    <source>
        <dbReference type="SAM" id="MobiDB-lite"/>
    </source>
</evidence>
<sequence>MKWTKEQVSILIENYKQHENLYDTEHPHYFDRLQRENSIDSICNELKKLDETITPSAVTTKVHSLRSQYGKELKAVQNNKRAPRLWFFNKIDFLRPLYIRKVQSRLNNGSSEEEYEDDDYDDDSQEDGHGRTHPYIPQTRERIWTPEITKILIEKYKEHPQLYDVSDPAYRDSDLRKHILVDICEDVRKFMPNITVDDIKNKLHSLRSLYGAALRRMERRRLKGLPVVEPTLWCYNLLHFLKPHIMSVQLKVSNSYSTHLSEISADSDTSSNESPAKKLNFNNDKHCDELGDDYLQQGPSKRAKICKDVETPKSLAKKPENLHQGHNEKSDGDDYVDTYDEETLVDYAPKKNNCSIFSASRAQYESSDDTTQIKNPCPITVANAKFKHETEVHTTNKRISPIPVTDTKDKSKTKVNSTNERIRKIELDKKLLSPKLLDDYSSYYWLGNQVAFEIKSLKNESIRRDAIERIQKVLHEAYRHDTTSCPDPLTTNTRKRKR</sequence>
<reference evidence="5" key="2">
    <citation type="submission" date="2025-04" db="UniProtKB">
        <authorList>
            <consortium name="RefSeq"/>
        </authorList>
    </citation>
    <scope>IDENTIFICATION</scope>
    <source>
        <strain evidence="5">Aabys</strain>
    </source>
</reference>
<feature type="domain" description="MADF" evidence="2">
    <location>
        <begin position="151"/>
        <end position="246"/>
    </location>
</feature>
<dbReference type="SMART" id="SM00595">
    <property type="entry name" value="MADF"/>
    <property type="match status" value="2"/>
</dbReference>
<dbReference type="EnsemblMetazoa" id="MDOA000104-RA">
    <property type="protein sequence ID" value="MDOA000104-PA"/>
    <property type="gene ID" value="MDOA000104"/>
</dbReference>
<dbReference type="GeneID" id="101887722"/>
<evidence type="ECO:0000259" key="2">
    <source>
        <dbReference type="PROSITE" id="PS51029"/>
    </source>
</evidence>
<dbReference type="RefSeq" id="XP_005177523.1">
    <property type="nucleotide sequence ID" value="XM_005177466.3"/>
</dbReference>
<dbReference type="Proteomes" id="UP001652621">
    <property type="component" value="Unplaced"/>
</dbReference>
<dbReference type="KEGG" id="mde:101887722"/>
<feature type="compositionally biased region" description="Basic and acidic residues" evidence="1">
    <location>
        <begin position="310"/>
        <end position="332"/>
    </location>
</feature>
<reference evidence="3" key="1">
    <citation type="submission" date="2020-05" db="UniProtKB">
        <authorList>
            <consortium name="EnsemblMetazoa"/>
        </authorList>
    </citation>
    <scope>IDENTIFICATION</scope>
    <source>
        <strain evidence="3">Aabys</strain>
    </source>
</reference>
<feature type="region of interest" description="Disordered" evidence="1">
    <location>
        <begin position="108"/>
        <end position="136"/>
    </location>
</feature>
<dbReference type="Pfam" id="PF10545">
    <property type="entry name" value="MADF_DNA_bdg"/>
    <property type="match status" value="2"/>
</dbReference>
<feature type="region of interest" description="Disordered" evidence="1">
    <location>
        <begin position="310"/>
        <end position="336"/>
    </location>
</feature>
<evidence type="ECO:0000313" key="5">
    <source>
        <dbReference type="RefSeq" id="XP_005177523.1"/>
    </source>
</evidence>
<organism evidence="3">
    <name type="scientific">Musca domestica</name>
    <name type="common">House fly</name>
    <dbReference type="NCBI Taxonomy" id="7370"/>
    <lineage>
        <taxon>Eukaryota</taxon>
        <taxon>Metazoa</taxon>
        <taxon>Ecdysozoa</taxon>
        <taxon>Arthropoda</taxon>
        <taxon>Hexapoda</taxon>
        <taxon>Insecta</taxon>
        <taxon>Pterygota</taxon>
        <taxon>Neoptera</taxon>
        <taxon>Endopterygota</taxon>
        <taxon>Diptera</taxon>
        <taxon>Brachycera</taxon>
        <taxon>Muscomorpha</taxon>
        <taxon>Muscoidea</taxon>
        <taxon>Muscidae</taxon>
        <taxon>Musca</taxon>
    </lineage>
</organism>
<keyword evidence="4" id="KW-1185">Reference proteome</keyword>
<protein>
    <submittedName>
        <fullName evidence="5">Uncharacterized protein LOC101887722 isoform X1</fullName>
    </submittedName>
</protein>
<proteinExistence type="predicted"/>
<dbReference type="AlphaFoldDB" id="A0A1I8M0T7"/>
<dbReference type="PROSITE" id="PS51029">
    <property type="entry name" value="MADF"/>
    <property type="match status" value="2"/>
</dbReference>
<dbReference type="PANTHER" id="PTHR21505">
    <property type="entry name" value="MADF DOMAIN-CONTAINING PROTEIN-RELATED"/>
    <property type="match status" value="1"/>
</dbReference>